<comment type="caution">
    <text evidence="4">The sequence shown here is derived from an EMBL/GenBank/DDBJ whole genome shotgun (WGS) entry which is preliminary data.</text>
</comment>
<gene>
    <name evidence="4" type="ORF">C8A03DRAFT_11276</name>
</gene>
<dbReference type="InterPro" id="IPR036864">
    <property type="entry name" value="Zn2-C6_fun-type_DNA-bd_sf"/>
</dbReference>
<reference evidence="4" key="1">
    <citation type="journal article" date="2023" name="Mol. Phylogenet. Evol.">
        <title>Genome-scale phylogeny and comparative genomics of the fungal order Sordariales.</title>
        <authorList>
            <person name="Hensen N."/>
            <person name="Bonometti L."/>
            <person name="Westerberg I."/>
            <person name="Brannstrom I.O."/>
            <person name="Guillou S."/>
            <person name="Cros-Aarteil S."/>
            <person name="Calhoun S."/>
            <person name="Haridas S."/>
            <person name="Kuo A."/>
            <person name="Mondo S."/>
            <person name="Pangilinan J."/>
            <person name="Riley R."/>
            <person name="LaButti K."/>
            <person name="Andreopoulos B."/>
            <person name="Lipzen A."/>
            <person name="Chen C."/>
            <person name="Yan M."/>
            <person name="Daum C."/>
            <person name="Ng V."/>
            <person name="Clum A."/>
            <person name="Steindorff A."/>
            <person name="Ohm R.A."/>
            <person name="Martin F."/>
            <person name="Silar P."/>
            <person name="Natvig D.O."/>
            <person name="Lalanne C."/>
            <person name="Gautier V."/>
            <person name="Ament-Velasquez S.L."/>
            <person name="Kruys A."/>
            <person name="Hutchinson M.I."/>
            <person name="Powell A.J."/>
            <person name="Barry K."/>
            <person name="Miller A.N."/>
            <person name="Grigoriev I.V."/>
            <person name="Debuchy R."/>
            <person name="Gladieux P."/>
            <person name="Hiltunen Thoren M."/>
            <person name="Johannesson H."/>
        </authorList>
    </citation>
    <scope>NUCLEOTIDE SEQUENCE</scope>
    <source>
        <strain evidence="4">CBS 532.94</strain>
    </source>
</reference>
<accession>A0AAN7CK62</accession>
<dbReference type="EMBL" id="MU860007">
    <property type="protein sequence ID" value="KAK4242542.1"/>
    <property type="molecule type" value="Genomic_DNA"/>
</dbReference>
<evidence type="ECO:0000259" key="3">
    <source>
        <dbReference type="PROSITE" id="PS50048"/>
    </source>
</evidence>
<feature type="compositionally biased region" description="Low complexity" evidence="2">
    <location>
        <begin position="250"/>
        <end position="261"/>
    </location>
</feature>
<evidence type="ECO:0000313" key="5">
    <source>
        <dbReference type="Proteomes" id="UP001303760"/>
    </source>
</evidence>
<proteinExistence type="predicted"/>
<feature type="compositionally biased region" description="Polar residues" evidence="2">
    <location>
        <begin position="325"/>
        <end position="337"/>
    </location>
</feature>
<sequence>MELFARQPNRPARIHTPATLALATVDTACISPSQPYPSPTHELTVSTGMAATSTNGTGPVPAAMHSGSVSPRTVTTPKTITFVLVKPFRARLPLRVSIYPHDTTDSIITTVKNFYGLYSGPGVSKGVSFEDQDGNTLIARYENFSHDMTVHVRVIEEPLGPEYYAALDGGQGYYQADSYLPQGPQPEHHASRPTSRASRFRSPSPNGGRGRRSTPAGTNPAGSKKGRSRSSKNRAQGNGDGHSDSFNGYSSGDGAASSFSSRGRDQLGNTDISVENIVEGGRRKRAKFESSELPLFAPPQMPAATSNPSVSPARRTDPHRKSLPWVQSGQNPFSNPHPLQSPPAYSVGYAGMYTTPGSDNRRSRGSFGYPAGQGMGPGTQVMATPDPTVGSSAGMSEEDKDVAMQLMRLGEISTHGRASASTVDDAFSGRADAASSTGATSDADSYSEDDVRAARRQRLDALGNHKKVLDTTESHFVGPKDNAEASSDEEDCSDGAENGTMAAPPRKGSKLKANTLVKARPQSSHKTKSSKVAKPKAKKAASSAGPMTPASLPASRKQSIASAPTFPLAHNEEEQPDLSTKPRCQRCRKSKKGCDRQRPCGRCRDAGIPAELCISEDEGNGRKGRYGRHMGVPIKKEDMPRPATSSLPAAPAATDAAAFLESAAEVLDKTKKRKRLNPLSRPVPQSSTSAA</sequence>
<feature type="region of interest" description="Disordered" evidence="2">
    <location>
        <begin position="293"/>
        <end position="337"/>
    </location>
</feature>
<feature type="domain" description="Zn(2)-C6 fungal-type" evidence="3">
    <location>
        <begin position="583"/>
        <end position="615"/>
    </location>
</feature>
<dbReference type="CDD" id="cd00067">
    <property type="entry name" value="GAL4"/>
    <property type="match status" value="1"/>
</dbReference>
<dbReference type="PROSITE" id="PS50048">
    <property type="entry name" value="ZN2_CY6_FUNGAL_2"/>
    <property type="match status" value="1"/>
</dbReference>
<evidence type="ECO:0000256" key="1">
    <source>
        <dbReference type="ARBA" id="ARBA00023242"/>
    </source>
</evidence>
<keyword evidence="5" id="KW-1185">Reference proteome</keyword>
<feature type="compositionally biased region" description="Basic and acidic residues" evidence="2">
    <location>
        <begin position="449"/>
        <end position="459"/>
    </location>
</feature>
<feature type="region of interest" description="Disordered" evidence="2">
    <location>
        <begin position="175"/>
        <end position="278"/>
    </location>
</feature>
<keyword evidence="1" id="KW-0539">Nucleus</keyword>
<feature type="region of interest" description="Disordered" evidence="2">
    <location>
        <begin position="616"/>
        <end position="653"/>
    </location>
</feature>
<feature type="compositionally biased region" description="Low complexity" evidence="2">
    <location>
        <begin position="432"/>
        <end position="444"/>
    </location>
</feature>
<organism evidence="4 5">
    <name type="scientific">Achaetomium macrosporum</name>
    <dbReference type="NCBI Taxonomy" id="79813"/>
    <lineage>
        <taxon>Eukaryota</taxon>
        <taxon>Fungi</taxon>
        <taxon>Dikarya</taxon>
        <taxon>Ascomycota</taxon>
        <taxon>Pezizomycotina</taxon>
        <taxon>Sordariomycetes</taxon>
        <taxon>Sordariomycetidae</taxon>
        <taxon>Sordariales</taxon>
        <taxon>Chaetomiaceae</taxon>
        <taxon>Achaetomium</taxon>
    </lineage>
</organism>
<feature type="region of interest" description="Disordered" evidence="2">
    <location>
        <begin position="668"/>
        <end position="691"/>
    </location>
</feature>
<protein>
    <recommendedName>
        <fullName evidence="3">Zn(2)-C6 fungal-type domain-containing protein</fullName>
    </recommendedName>
</protein>
<dbReference type="GO" id="GO:0000981">
    <property type="term" value="F:DNA-binding transcription factor activity, RNA polymerase II-specific"/>
    <property type="evidence" value="ECO:0007669"/>
    <property type="project" value="InterPro"/>
</dbReference>
<feature type="region of interest" description="Disordered" evidence="2">
    <location>
        <begin position="432"/>
        <end position="601"/>
    </location>
</feature>
<dbReference type="InterPro" id="IPR001138">
    <property type="entry name" value="Zn2Cys6_DnaBD"/>
</dbReference>
<dbReference type="GO" id="GO:0008270">
    <property type="term" value="F:zinc ion binding"/>
    <property type="evidence" value="ECO:0007669"/>
    <property type="project" value="InterPro"/>
</dbReference>
<dbReference type="Proteomes" id="UP001303760">
    <property type="component" value="Unassembled WGS sequence"/>
</dbReference>
<feature type="compositionally biased region" description="Basic residues" evidence="2">
    <location>
        <begin position="523"/>
        <end position="539"/>
    </location>
</feature>
<dbReference type="SMART" id="SM00066">
    <property type="entry name" value="GAL4"/>
    <property type="match status" value="1"/>
</dbReference>
<feature type="compositionally biased region" description="Low complexity" evidence="2">
    <location>
        <begin position="641"/>
        <end position="653"/>
    </location>
</feature>
<feature type="compositionally biased region" description="Basic and acidic residues" evidence="2">
    <location>
        <begin position="592"/>
        <end position="601"/>
    </location>
</feature>
<dbReference type="SUPFAM" id="SSF57701">
    <property type="entry name" value="Zn2/Cys6 DNA-binding domain"/>
    <property type="match status" value="1"/>
</dbReference>
<reference evidence="4" key="2">
    <citation type="submission" date="2023-05" db="EMBL/GenBank/DDBJ databases">
        <authorList>
            <consortium name="Lawrence Berkeley National Laboratory"/>
            <person name="Steindorff A."/>
            <person name="Hensen N."/>
            <person name="Bonometti L."/>
            <person name="Westerberg I."/>
            <person name="Brannstrom I.O."/>
            <person name="Guillou S."/>
            <person name="Cros-Aarteil S."/>
            <person name="Calhoun S."/>
            <person name="Haridas S."/>
            <person name="Kuo A."/>
            <person name="Mondo S."/>
            <person name="Pangilinan J."/>
            <person name="Riley R."/>
            <person name="Labutti K."/>
            <person name="Andreopoulos B."/>
            <person name="Lipzen A."/>
            <person name="Chen C."/>
            <person name="Yanf M."/>
            <person name="Daum C."/>
            <person name="Ng V."/>
            <person name="Clum A."/>
            <person name="Ohm R."/>
            <person name="Martin F."/>
            <person name="Silar P."/>
            <person name="Natvig D."/>
            <person name="Lalanne C."/>
            <person name="Gautier V."/>
            <person name="Ament-Velasquez S.L."/>
            <person name="Kruys A."/>
            <person name="Hutchinson M.I."/>
            <person name="Powell A.J."/>
            <person name="Barry K."/>
            <person name="Miller A.N."/>
            <person name="Grigoriev I.V."/>
            <person name="Debuchy R."/>
            <person name="Gladieux P."/>
            <person name="Thoren M.H."/>
            <person name="Johannesson H."/>
        </authorList>
    </citation>
    <scope>NUCLEOTIDE SEQUENCE</scope>
    <source>
        <strain evidence="4">CBS 532.94</strain>
    </source>
</reference>
<dbReference type="AlphaFoldDB" id="A0AAN7CK62"/>
<evidence type="ECO:0000256" key="2">
    <source>
        <dbReference type="SAM" id="MobiDB-lite"/>
    </source>
</evidence>
<evidence type="ECO:0000313" key="4">
    <source>
        <dbReference type="EMBL" id="KAK4242542.1"/>
    </source>
</evidence>
<feature type="region of interest" description="Disordered" evidence="2">
    <location>
        <begin position="356"/>
        <end position="395"/>
    </location>
</feature>
<name>A0AAN7CK62_9PEZI</name>